<evidence type="ECO:0000313" key="2">
    <source>
        <dbReference type="EMBL" id="EJU02889.1"/>
    </source>
</evidence>
<dbReference type="RefSeq" id="XP_040629783.1">
    <property type="nucleotide sequence ID" value="XM_040771108.1"/>
</dbReference>
<dbReference type="Proteomes" id="UP000030653">
    <property type="component" value="Unassembled WGS sequence"/>
</dbReference>
<name>M5G2H3_DACPD</name>
<feature type="region of interest" description="Disordered" evidence="1">
    <location>
        <begin position="88"/>
        <end position="119"/>
    </location>
</feature>
<organism evidence="2 3">
    <name type="scientific">Dacryopinax primogenitus (strain DJM 731)</name>
    <name type="common">Brown rot fungus</name>
    <dbReference type="NCBI Taxonomy" id="1858805"/>
    <lineage>
        <taxon>Eukaryota</taxon>
        <taxon>Fungi</taxon>
        <taxon>Dikarya</taxon>
        <taxon>Basidiomycota</taxon>
        <taxon>Agaricomycotina</taxon>
        <taxon>Dacrymycetes</taxon>
        <taxon>Dacrymycetales</taxon>
        <taxon>Dacrymycetaceae</taxon>
        <taxon>Dacryopinax</taxon>
    </lineage>
</organism>
<proteinExistence type="predicted"/>
<protein>
    <submittedName>
        <fullName evidence="2">Uncharacterized protein</fullName>
    </submittedName>
</protein>
<sequence>MAPRTKNMHHNKKDTKGVIALCNMHSQGKKLQGTDTAEATPATSAGQAPPAMPLIVTDEDMQDEEEMQCQLCTEEGDEISKLRVDGEVDGEADGQHSGMKPEAGNDGPTNEGEDKTPEPAQLQLQLGDQQLPQELPTASLDVHQQLCPGIPTTTACDLTLLLDNSLQHEEVGSMDENAHLLSCLELELPNQKVLPGYTAQAEEVDEIDLDKKGLGEVQEFNDMEHEEERAEMQIKVDEIEKDKMLAGSYSDHQAFSQDFNSQDAGEEAALFNMLGYLNQHAAAYVATAFMPATTLLHSPATPSAAAAPTVAAPVVAAPAVAAPTVATMTLTASPPTAVMQSNQTTIATNALLLVPAEANAAVIPQTTPPTTVAPTTSAAVDSIWETIWPSTAAPPARTIAPGTYVQSHPPIPALNDPHKCLLAVKHRLEQDRTEFTVHAPGEPRCPSLQEVEDLGLFTMMVAKLSNFLQHHYAMSPACLAEALPHHICTAAAVPLSKSANAWNDWQACCMEQHPHWDGPHVKSEWANLKQCLPENAAHAAAAHHTEINSDACAEELDISCMAQFGINKVMFLVSRNSDNGPQYACFISSKDTAGFFDCDAMPGGAQKAMDLQSFVKVLTSVKESYYHSLSLLSLPDYDPVYFNLPPGYIPWAASVECTQVQPASLQELPTLMLQPMCVLQPPCMLQHPSSLEPTEMLQHMNMLQPTATGYLLLLAMDASNPQLGGHSMEPCLLLVAQCPALVDQDDPNSTPNTLVQSLPQGSNVLQAPSALLLCLQQACKNKGNTESGADSELPLPTSYYDLPENVQNGLSKAKFDKTPFSNHKAYQWTWRELLQMNQDVVRITVVMEICNYMCSFGILKVDPNAKLQLNSWMLVPFTKGAYRTSTPVFECFIPPPQNAVESTDIIMIPMLYYDKKLEATVDLVKACKDSFKQSSKEEMDTGDAESDHEEVQSLHPSDYAMDKDEEKSDHPPPPPKAKKTGGGPKMVPVVELLISHGPANTSRKPSYKGKGPSFANMTLEQMKALFPAAVAVLTSAELQAASKDLIQQAMKAWSAEVSKGVMNTLRQYKEDEPKHLQEVECKEKEAKHHLVEQLDNIW</sequence>
<dbReference type="HOGENOM" id="CLU_283563_0_0_1"/>
<evidence type="ECO:0000313" key="3">
    <source>
        <dbReference type="Proteomes" id="UP000030653"/>
    </source>
</evidence>
<evidence type="ECO:0000256" key="1">
    <source>
        <dbReference type="SAM" id="MobiDB-lite"/>
    </source>
</evidence>
<keyword evidence="3" id="KW-1185">Reference proteome</keyword>
<dbReference type="OrthoDB" id="3423247at2759"/>
<feature type="compositionally biased region" description="Polar residues" evidence="1">
    <location>
        <begin position="33"/>
        <end position="46"/>
    </location>
</feature>
<feature type="compositionally biased region" description="Basic and acidic residues" evidence="1">
    <location>
        <begin position="961"/>
        <end position="970"/>
    </location>
</feature>
<feature type="region of interest" description="Disordered" evidence="1">
    <location>
        <begin position="26"/>
        <end position="52"/>
    </location>
</feature>
<dbReference type="GeneID" id="63686170"/>
<feature type="region of interest" description="Disordered" evidence="1">
    <location>
        <begin position="961"/>
        <end position="984"/>
    </location>
</feature>
<accession>M5G2H3</accession>
<gene>
    <name evidence="2" type="ORF">DACRYDRAFT_15474</name>
</gene>
<dbReference type="AlphaFoldDB" id="M5G2H3"/>
<dbReference type="EMBL" id="JH795861">
    <property type="protein sequence ID" value="EJU02889.1"/>
    <property type="molecule type" value="Genomic_DNA"/>
</dbReference>
<reference evidence="2 3" key="1">
    <citation type="journal article" date="2012" name="Science">
        <title>The Paleozoic origin of enzymatic lignin decomposition reconstructed from 31 fungal genomes.</title>
        <authorList>
            <person name="Floudas D."/>
            <person name="Binder M."/>
            <person name="Riley R."/>
            <person name="Barry K."/>
            <person name="Blanchette R.A."/>
            <person name="Henrissat B."/>
            <person name="Martinez A.T."/>
            <person name="Otillar R."/>
            <person name="Spatafora J.W."/>
            <person name="Yadav J.S."/>
            <person name="Aerts A."/>
            <person name="Benoit I."/>
            <person name="Boyd A."/>
            <person name="Carlson A."/>
            <person name="Copeland A."/>
            <person name="Coutinho P.M."/>
            <person name="de Vries R.P."/>
            <person name="Ferreira P."/>
            <person name="Findley K."/>
            <person name="Foster B."/>
            <person name="Gaskell J."/>
            <person name="Glotzer D."/>
            <person name="Gorecki P."/>
            <person name="Heitman J."/>
            <person name="Hesse C."/>
            <person name="Hori C."/>
            <person name="Igarashi K."/>
            <person name="Jurgens J.A."/>
            <person name="Kallen N."/>
            <person name="Kersten P."/>
            <person name="Kohler A."/>
            <person name="Kuees U."/>
            <person name="Kumar T.K.A."/>
            <person name="Kuo A."/>
            <person name="LaButti K."/>
            <person name="Larrondo L.F."/>
            <person name="Lindquist E."/>
            <person name="Ling A."/>
            <person name="Lombard V."/>
            <person name="Lucas S."/>
            <person name="Lundell T."/>
            <person name="Martin R."/>
            <person name="McLaughlin D.J."/>
            <person name="Morgenstern I."/>
            <person name="Morin E."/>
            <person name="Murat C."/>
            <person name="Nagy L.G."/>
            <person name="Nolan M."/>
            <person name="Ohm R.A."/>
            <person name="Patyshakuliyeva A."/>
            <person name="Rokas A."/>
            <person name="Ruiz-Duenas F.J."/>
            <person name="Sabat G."/>
            <person name="Salamov A."/>
            <person name="Samejima M."/>
            <person name="Schmutz J."/>
            <person name="Slot J.C."/>
            <person name="St John F."/>
            <person name="Stenlid J."/>
            <person name="Sun H."/>
            <person name="Sun S."/>
            <person name="Syed K."/>
            <person name="Tsang A."/>
            <person name="Wiebenga A."/>
            <person name="Young D."/>
            <person name="Pisabarro A."/>
            <person name="Eastwood D.C."/>
            <person name="Martin F."/>
            <person name="Cullen D."/>
            <person name="Grigoriev I.V."/>
            <person name="Hibbett D.S."/>
        </authorList>
    </citation>
    <scope>NUCLEOTIDE SEQUENCE [LARGE SCALE GENOMIC DNA]</scope>
    <source>
        <strain evidence="2 3">DJM-731 SS1</strain>
    </source>
</reference>